<sequence>MSHGNDDDDDDDDDDDAASYCLAPSRALLRRRVSNVKRALAAVLALAEYTGK</sequence>
<dbReference type="EMBL" id="JAHYIQ010000009">
    <property type="protein sequence ID" value="KAK1128974.1"/>
    <property type="molecule type" value="Genomic_DNA"/>
</dbReference>
<proteinExistence type="predicted"/>
<dbReference type="Proteomes" id="UP001177670">
    <property type="component" value="Unassembled WGS sequence"/>
</dbReference>
<evidence type="ECO:0000313" key="1">
    <source>
        <dbReference type="EMBL" id="KAK1128974.1"/>
    </source>
</evidence>
<evidence type="ECO:0000313" key="2">
    <source>
        <dbReference type="Proteomes" id="UP001177670"/>
    </source>
</evidence>
<comment type="caution">
    <text evidence="1">The sequence shown here is derived from an EMBL/GenBank/DDBJ whole genome shotgun (WGS) entry which is preliminary data.</text>
</comment>
<name>A0AA40G0T2_9HYME</name>
<dbReference type="AlphaFoldDB" id="A0AA40G0T2"/>
<reference evidence="1" key="1">
    <citation type="submission" date="2021-10" db="EMBL/GenBank/DDBJ databases">
        <title>Melipona bicolor Genome sequencing and assembly.</title>
        <authorList>
            <person name="Araujo N.S."/>
            <person name="Arias M.C."/>
        </authorList>
    </citation>
    <scope>NUCLEOTIDE SEQUENCE</scope>
    <source>
        <strain evidence="1">USP_2M_L1-L4_2017</strain>
        <tissue evidence="1">Whole body</tissue>
    </source>
</reference>
<keyword evidence="2" id="KW-1185">Reference proteome</keyword>
<gene>
    <name evidence="1" type="ORF">K0M31_020110</name>
</gene>
<accession>A0AA40G0T2</accession>
<organism evidence="1 2">
    <name type="scientific">Melipona bicolor</name>
    <dbReference type="NCBI Taxonomy" id="60889"/>
    <lineage>
        <taxon>Eukaryota</taxon>
        <taxon>Metazoa</taxon>
        <taxon>Ecdysozoa</taxon>
        <taxon>Arthropoda</taxon>
        <taxon>Hexapoda</taxon>
        <taxon>Insecta</taxon>
        <taxon>Pterygota</taxon>
        <taxon>Neoptera</taxon>
        <taxon>Endopterygota</taxon>
        <taxon>Hymenoptera</taxon>
        <taxon>Apocrita</taxon>
        <taxon>Aculeata</taxon>
        <taxon>Apoidea</taxon>
        <taxon>Anthophila</taxon>
        <taxon>Apidae</taxon>
        <taxon>Melipona</taxon>
    </lineage>
</organism>
<protein>
    <submittedName>
        <fullName evidence="1">Uncharacterized protein</fullName>
    </submittedName>
</protein>